<feature type="transmembrane region" description="Helical" evidence="26">
    <location>
        <begin position="362"/>
        <end position="382"/>
    </location>
</feature>
<comment type="caution">
    <text evidence="28">The sequence shown here is derived from an EMBL/GenBank/DDBJ whole genome shotgun (WGS) entry which is preliminary data.</text>
</comment>
<keyword evidence="12" id="KW-0325">Glycoprotein</keyword>
<reference evidence="28 29" key="1">
    <citation type="submission" date="2023-03" db="EMBL/GenBank/DDBJ databases">
        <title>High-quality genome of Scylla paramamosain provides insights in environmental adaptation.</title>
        <authorList>
            <person name="Zhang L."/>
        </authorList>
    </citation>
    <scope>NUCLEOTIDE SEQUENCE [LARGE SCALE GENOMIC DNA]</scope>
    <source>
        <strain evidence="28">LZ_2023a</strain>
        <tissue evidence="28">Muscle</tissue>
    </source>
</reference>
<dbReference type="FunFam" id="1.20.1250.20:FF:000067">
    <property type="entry name" value="sialin isoform X2"/>
    <property type="match status" value="1"/>
</dbReference>
<keyword evidence="6" id="KW-1003">Cell membrane</keyword>
<evidence type="ECO:0000256" key="14">
    <source>
        <dbReference type="ARBA" id="ARBA00023329"/>
    </source>
</evidence>
<comment type="catalytic activity">
    <reaction evidence="18">
        <text>N-acetyl-L-aspartyl-L-glutamate(out) = N-acetyl-L-aspartyl-L-glutamate(in)</text>
        <dbReference type="Rhea" id="RHEA:72599"/>
        <dbReference type="ChEBI" id="CHEBI:76931"/>
    </reaction>
    <physiologicalReaction direction="left-to-right" evidence="18">
        <dbReference type="Rhea" id="RHEA:72600"/>
    </physiologicalReaction>
</comment>
<dbReference type="InterPro" id="IPR011701">
    <property type="entry name" value="MFS"/>
</dbReference>
<comment type="function">
    <text evidence="21">Receptor for CM101, a polysaccharide produced by group B Streptococcus with antipathoangiogenic properties.</text>
</comment>
<keyword evidence="9 26" id="KW-1133">Transmembrane helix</keyword>
<dbReference type="PANTHER" id="PTHR11662">
    <property type="entry name" value="SOLUTE CARRIER FAMILY 17"/>
    <property type="match status" value="1"/>
</dbReference>
<dbReference type="FunFam" id="1.20.1250.20:FF:000003">
    <property type="entry name" value="Solute carrier family 17 member 3"/>
    <property type="match status" value="1"/>
</dbReference>
<dbReference type="GO" id="GO:0005765">
    <property type="term" value="C:lysosomal membrane"/>
    <property type="evidence" value="ECO:0007669"/>
    <property type="project" value="UniProtKB-SubCell"/>
</dbReference>
<keyword evidence="10" id="KW-0770">Synapse</keyword>
<keyword evidence="29" id="KW-1185">Reference proteome</keyword>
<dbReference type="InterPro" id="IPR036259">
    <property type="entry name" value="MFS_trans_sf"/>
</dbReference>
<evidence type="ECO:0000313" key="29">
    <source>
        <dbReference type="Proteomes" id="UP001487740"/>
    </source>
</evidence>
<evidence type="ECO:0000256" key="18">
    <source>
        <dbReference type="ARBA" id="ARBA00051403"/>
    </source>
</evidence>
<comment type="catalytic activity">
    <reaction evidence="16">
        <text>L-aspartate(out) = L-aspartate(in)</text>
        <dbReference type="Rhea" id="RHEA:66332"/>
        <dbReference type="ChEBI" id="CHEBI:29991"/>
    </reaction>
    <physiologicalReaction direction="left-to-right" evidence="16">
        <dbReference type="Rhea" id="RHEA:66333"/>
    </physiologicalReaction>
</comment>
<organism evidence="28 29">
    <name type="scientific">Scylla paramamosain</name>
    <name type="common">Mud crab</name>
    <dbReference type="NCBI Taxonomy" id="85552"/>
    <lineage>
        <taxon>Eukaryota</taxon>
        <taxon>Metazoa</taxon>
        <taxon>Ecdysozoa</taxon>
        <taxon>Arthropoda</taxon>
        <taxon>Crustacea</taxon>
        <taxon>Multicrustacea</taxon>
        <taxon>Malacostraca</taxon>
        <taxon>Eumalacostraca</taxon>
        <taxon>Eucarida</taxon>
        <taxon>Decapoda</taxon>
        <taxon>Pleocyemata</taxon>
        <taxon>Brachyura</taxon>
        <taxon>Eubrachyura</taxon>
        <taxon>Portunoidea</taxon>
        <taxon>Portunidae</taxon>
        <taxon>Portuninae</taxon>
        <taxon>Scylla</taxon>
    </lineage>
</organism>
<dbReference type="PROSITE" id="PS50850">
    <property type="entry name" value="MFS"/>
    <property type="match status" value="1"/>
</dbReference>
<keyword evidence="7 26" id="KW-0812">Transmembrane</keyword>
<feature type="transmembrane region" description="Helical" evidence="26">
    <location>
        <begin position="322"/>
        <end position="341"/>
    </location>
</feature>
<dbReference type="GO" id="GO:0046942">
    <property type="term" value="P:carboxylic acid transport"/>
    <property type="evidence" value="ECO:0007669"/>
    <property type="project" value="UniProtKB-ARBA"/>
</dbReference>
<dbReference type="AlphaFoldDB" id="A0AAW0UYB8"/>
<feature type="transmembrane region" description="Helical" evidence="26">
    <location>
        <begin position="456"/>
        <end position="474"/>
    </location>
</feature>
<dbReference type="GO" id="GO:0016323">
    <property type="term" value="C:basolateral plasma membrane"/>
    <property type="evidence" value="ECO:0007669"/>
    <property type="project" value="UniProtKB-SubCell"/>
</dbReference>
<evidence type="ECO:0000256" key="16">
    <source>
        <dbReference type="ARBA" id="ARBA00050554"/>
    </source>
</evidence>
<feature type="transmembrane region" description="Helical" evidence="26">
    <location>
        <begin position="220"/>
        <end position="240"/>
    </location>
</feature>
<evidence type="ECO:0000256" key="23">
    <source>
        <dbReference type="ARBA" id="ARBA00080244"/>
    </source>
</evidence>
<comment type="catalytic activity">
    <reaction evidence="15">
        <text>2 nitrate(out) + H(+)(out) = 2 nitrate(in) + H(+)(in)</text>
        <dbReference type="Rhea" id="RHEA:71539"/>
        <dbReference type="ChEBI" id="CHEBI:15378"/>
        <dbReference type="ChEBI" id="CHEBI:17632"/>
    </reaction>
    <physiologicalReaction direction="left-to-right" evidence="15">
        <dbReference type="Rhea" id="RHEA:71540"/>
    </physiologicalReaction>
</comment>
<dbReference type="EMBL" id="JARAKH010000003">
    <property type="protein sequence ID" value="KAK8405117.1"/>
    <property type="molecule type" value="Genomic_DNA"/>
</dbReference>
<comment type="catalytic activity">
    <reaction evidence="17">
        <text>N-acetylneuraminate(in) + H(+)(in) = N-acetylneuraminate(out) + H(+)(out)</text>
        <dbReference type="Rhea" id="RHEA:28987"/>
        <dbReference type="ChEBI" id="CHEBI:15378"/>
        <dbReference type="ChEBI" id="CHEBI:35418"/>
    </reaction>
    <physiologicalReaction direction="right-to-left" evidence="17">
        <dbReference type="Rhea" id="RHEA:28989"/>
    </physiologicalReaction>
</comment>
<dbReference type="PANTHER" id="PTHR11662:SF399">
    <property type="entry name" value="FI19708P1-RELATED"/>
    <property type="match status" value="1"/>
</dbReference>
<dbReference type="GO" id="GO:0030672">
    <property type="term" value="C:synaptic vesicle membrane"/>
    <property type="evidence" value="ECO:0007669"/>
    <property type="project" value="UniProtKB-SubCell"/>
</dbReference>
<feature type="transmembrane region" description="Helical" evidence="26">
    <location>
        <begin position="31"/>
        <end position="57"/>
    </location>
</feature>
<feature type="domain" description="Major facilitator superfamily (MFS) profile" evidence="27">
    <location>
        <begin position="34"/>
        <end position="479"/>
    </location>
</feature>
<evidence type="ECO:0000256" key="19">
    <source>
        <dbReference type="ARBA" id="ARBA00051447"/>
    </source>
</evidence>
<feature type="transmembrane region" description="Helical" evidence="26">
    <location>
        <begin position="131"/>
        <end position="151"/>
    </location>
</feature>
<feature type="transmembrane region" description="Helical" evidence="26">
    <location>
        <begin position="101"/>
        <end position="119"/>
    </location>
</feature>
<comment type="subcellular location">
    <subcellularLocation>
        <location evidence="2">Basolateral cell membrane</location>
        <topology evidence="2">Multi-pass membrane protein</topology>
    </subcellularLocation>
    <subcellularLocation>
        <location evidence="3">Cytoplasmic vesicle</location>
        <location evidence="3">Secretory vesicle membrane</location>
        <topology evidence="3">Multi-pass membrane protein</topology>
    </subcellularLocation>
    <subcellularLocation>
        <location evidence="1">Cytoplasmic vesicle</location>
        <location evidence="1">Secretory vesicle</location>
        <location evidence="1">Synaptic vesicle membrane</location>
    </subcellularLocation>
    <subcellularLocation>
        <location evidence="4">Lysosome membrane</location>
    </subcellularLocation>
</comment>
<evidence type="ECO:0000256" key="15">
    <source>
        <dbReference type="ARBA" id="ARBA00050101"/>
    </source>
</evidence>
<evidence type="ECO:0000256" key="22">
    <source>
        <dbReference type="ARBA" id="ARBA00069713"/>
    </source>
</evidence>
<sequence>MDAGRKQVFQQEGCQGQVDSAESKLGKRHDLILLLFLGFAGLYAMRVNLSVAIVAMVRARPESQSLRDTEDVCPNPEVASENKHNPLKVESRGEFDWDEQTQGMVLGGFFYGYLLTNYLGGRLADRFGGRLIYGAGVTLTAFLTIISPSAARYSTNAFILVRVLEGMTEGVTYPATNVMISHWIPPQERARSISRSCGGTLIGTVITLSVSGWLTETEWGWPSVFYLSGFICLVWSWFWFRYAYDTPDDHPTISAAEKHYIRQSIGHHRGKMGQNVPWRSILTSVPFMTLVVAHVCHNWGFYCLLTELPTYLRNIQHFNMKQNGLISALPYMVMWVFNLTYSSYMDHLLETGKLSTKNIRKISMIIANHIPAAVLLLVPWVGCDRQRAVILICIALGSGGASTCGLHCGFQELAPNFAGTLTGISNTVATIPGFLAPAVTGMIINNQQTLSSWREVFHVVSLIYIFGGTIYLIFMSADTQPWNDANTEKRKGPFKETTVLKNV</sequence>
<gene>
    <name evidence="28" type="ORF">O3P69_001597</name>
</gene>
<evidence type="ECO:0000256" key="1">
    <source>
        <dbReference type="ARBA" id="ARBA00004432"/>
    </source>
</evidence>
<dbReference type="InterPro" id="IPR050382">
    <property type="entry name" value="MFS_Na/Anion_cotransporter"/>
</dbReference>
<evidence type="ECO:0000256" key="12">
    <source>
        <dbReference type="ARBA" id="ARBA00023180"/>
    </source>
</evidence>
<comment type="catalytic activity">
    <reaction evidence="19">
        <text>L-glutamate(out) = L-glutamate(in)</text>
        <dbReference type="Rhea" id="RHEA:66336"/>
        <dbReference type="ChEBI" id="CHEBI:29985"/>
    </reaction>
    <physiologicalReaction direction="left-to-right" evidence="19">
        <dbReference type="Rhea" id="RHEA:66337"/>
    </physiologicalReaction>
</comment>
<evidence type="ECO:0000259" key="27">
    <source>
        <dbReference type="PROSITE" id="PS50850"/>
    </source>
</evidence>
<dbReference type="InterPro" id="IPR020846">
    <property type="entry name" value="MFS_dom"/>
</dbReference>
<proteinExistence type="predicted"/>
<dbReference type="Pfam" id="PF07690">
    <property type="entry name" value="MFS_1"/>
    <property type="match status" value="1"/>
</dbReference>
<keyword evidence="8" id="KW-0769">Symport</keyword>
<feature type="transmembrane region" description="Helical" evidence="26">
    <location>
        <begin position="388"/>
        <end position="410"/>
    </location>
</feature>
<dbReference type="GO" id="GO:0015293">
    <property type="term" value="F:symporter activity"/>
    <property type="evidence" value="ECO:0007669"/>
    <property type="project" value="UniProtKB-KW"/>
</dbReference>
<dbReference type="SUPFAM" id="SSF103473">
    <property type="entry name" value="MFS general substrate transporter"/>
    <property type="match status" value="1"/>
</dbReference>
<dbReference type="Gene3D" id="1.20.1250.20">
    <property type="entry name" value="MFS general substrate transporter like domains"/>
    <property type="match status" value="2"/>
</dbReference>
<evidence type="ECO:0000256" key="8">
    <source>
        <dbReference type="ARBA" id="ARBA00022847"/>
    </source>
</evidence>
<evidence type="ECO:0000256" key="4">
    <source>
        <dbReference type="ARBA" id="ARBA00004656"/>
    </source>
</evidence>
<evidence type="ECO:0000256" key="21">
    <source>
        <dbReference type="ARBA" id="ARBA00056891"/>
    </source>
</evidence>
<evidence type="ECO:0000256" key="17">
    <source>
        <dbReference type="ARBA" id="ARBA00050625"/>
    </source>
</evidence>
<accession>A0AAW0UYB8</accession>
<evidence type="ECO:0000256" key="24">
    <source>
        <dbReference type="ARBA" id="ARBA00081195"/>
    </source>
</evidence>
<dbReference type="Proteomes" id="UP001487740">
    <property type="component" value="Unassembled WGS sequence"/>
</dbReference>
<evidence type="ECO:0000256" key="2">
    <source>
        <dbReference type="ARBA" id="ARBA00004554"/>
    </source>
</evidence>
<evidence type="ECO:0000256" key="13">
    <source>
        <dbReference type="ARBA" id="ARBA00023228"/>
    </source>
</evidence>
<feature type="transmembrane region" description="Helical" evidence="26">
    <location>
        <begin position="417"/>
        <end position="444"/>
    </location>
</feature>
<evidence type="ECO:0000256" key="25">
    <source>
        <dbReference type="ARBA" id="ARBA00081925"/>
    </source>
</evidence>
<evidence type="ECO:0000256" key="10">
    <source>
        <dbReference type="ARBA" id="ARBA00023018"/>
    </source>
</evidence>
<name>A0AAW0UYB8_SCYPA</name>
<keyword evidence="13" id="KW-0458">Lysosome</keyword>
<evidence type="ECO:0000256" key="11">
    <source>
        <dbReference type="ARBA" id="ARBA00023136"/>
    </source>
</evidence>
<evidence type="ECO:0000256" key="20">
    <source>
        <dbReference type="ARBA" id="ARBA00051612"/>
    </source>
</evidence>
<evidence type="ECO:0000256" key="6">
    <source>
        <dbReference type="ARBA" id="ARBA00022475"/>
    </source>
</evidence>
<evidence type="ECO:0000256" key="9">
    <source>
        <dbReference type="ARBA" id="ARBA00022989"/>
    </source>
</evidence>
<evidence type="ECO:0000256" key="26">
    <source>
        <dbReference type="SAM" id="Phobius"/>
    </source>
</evidence>
<feature type="transmembrane region" description="Helical" evidence="26">
    <location>
        <begin position="197"/>
        <end position="214"/>
    </location>
</feature>
<keyword evidence="5" id="KW-0813">Transport</keyword>
<protein>
    <recommendedName>
        <fullName evidence="22">Sialin</fullName>
    </recommendedName>
    <alternativeName>
        <fullName evidence="25">H(+)/nitrate cotransporter</fullName>
    </alternativeName>
    <alternativeName>
        <fullName evidence="23">H(+)/sialic acid cotransporter</fullName>
    </alternativeName>
    <alternativeName>
        <fullName evidence="24">Vesicular excitatory amino acid transporter</fullName>
    </alternativeName>
</protein>
<comment type="catalytic activity">
    <reaction evidence="20">
        <text>D-glucuronate(out) + H(+)(out) = D-glucuronate(in) + H(+)(in)</text>
        <dbReference type="Rhea" id="RHEA:72591"/>
        <dbReference type="ChEBI" id="CHEBI:15378"/>
        <dbReference type="ChEBI" id="CHEBI:58720"/>
    </reaction>
    <physiologicalReaction direction="left-to-right" evidence="20">
        <dbReference type="Rhea" id="RHEA:72592"/>
    </physiologicalReaction>
</comment>
<keyword evidence="14" id="KW-0968">Cytoplasmic vesicle</keyword>
<dbReference type="CDD" id="cd17318">
    <property type="entry name" value="MFS_SLC17"/>
    <property type="match status" value="1"/>
</dbReference>
<evidence type="ECO:0000256" key="5">
    <source>
        <dbReference type="ARBA" id="ARBA00022448"/>
    </source>
</evidence>
<evidence type="ECO:0000313" key="28">
    <source>
        <dbReference type="EMBL" id="KAK8405117.1"/>
    </source>
</evidence>
<feature type="transmembrane region" description="Helical" evidence="26">
    <location>
        <begin position="281"/>
        <end position="302"/>
    </location>
</feature>
<evidence type="ECO:0000256" key="7">
    <source>
        <dbReference type="ARBA" id="ARBA00022692"/>
    </source>
</evidence>
<evidence type="ECO:0000256" key="3">
    <source>
        <dbReference type="ARBA" id="ARBA00004638"/>
    </source>
</evidence>
<dbReference type="GO" id="GO:0006820">
    <property type="term" value="P:monoatomic anion transport"/>
    <property type="evidence" value="ECO:0007669"/>
    <property type="project" value="TreeGrafter"/>
</dbReference>
<keyword evidence="11 26" id="KW-0472">Membrane</keyword>